<sequence>MTLEVTETGSHLECVMEYRTALFKRETIAQLAKDWGSVLQAFAHAPNQFIKQVQLETTVNLENKPNLKIEFTL</sequence>
<dbReference type="SUPFAM" id="SSF52777">
    <property type="entry name" value="CoA-dependent acyltransferases"/>
    <property type="match status" value="1"/>
</dbReference>
<dbReference type="EMBL" id="JAAIKC010000003">
    <property type="protein sequence ID" value="NEW06722.1"/>
    <property type="molecule type" value="Genomic_DNA"/>
</dbReference>
<evidence type="ECO:0000259" key="1">
    <source>
        <dbReference type="Pfam" id="PF00668"/>
    </source>
</evidence>
<dbReference type="InterPro" id="IPR001242">
    <property type="entry name" value="Condensation_dom"/>
</dbReference>
<dbReference type="RefSeq" id="WP_163946251.1">
    <property type="nucleotide sequence ID" value="NZ_JAAIKC010000003.1"/>
</dbReference>
<gene>
    <name evidence="2" type="ORF">GK047_11925</name>
</gene>
<dbReference type="GO" id="GO:0003824">
    <property type="term" value="F:catalytic activity"/>
    <property type="evidence" value="ECO:0007669"/>
    <property type="project" value="InterPro"/>
</dbReference>
<organism evidence="2">
    <name type="scientific">Paenibacillus sp. SYP-B3998</name>
    <dbReference type="NCBI Taxonomy" id="2678564"/>
    <lineage>
        <taxon>Bacteria</taxon>
        <taxon>Bacillati</taxon>
        <taxon>Bacillota</taxon>
        <taxon>Bacilli</taxon>
        <taxon>Bacillales</taxon>
        <taxon>Paenibacillaceae</taxon>
        <taxon>Paenibacillus</taxon>
    </lineage>
</organism>
<dbReference type="Pfam" id="PF00668">
    <property type="entry name" value="Condensation"/>
    <property type="match status" value="1"/>
</dbReference>
<dbReference type="Gene3D" id="3.30.559.30">
    <property type="entry name" value="Nonribosomal peptide synthetase, condensation domain"/>
    <property type="match status" value="1"/>
</dbReference>
<feature type="domain" description="Condensation" evidence="1">
    <location>
        <begin position="2"/>
        <end position="56"/>
    </location>
</feature>
<dbReference type="AlphaFoldDB" id="A0A6G3ZX60"/>
<evidence type="ECO:0000313" key="2">
    <source>
        <dbReference type="EMBL" id="NEW06722.1"/>
    </source>
</evidence>
<accession>A0A6G3ZX60</accession>
<protein>
    <recommendedName>
        <fullName evidence="1">Condensation domain-containing protein</fullName>
    </recommendedName>
</protein>
<reference evidence="2" key="1">
    <citation type="submission" date="2020-02" db="EMBL/GenBank/DDBJ databases">
        <authorList>
            <person name="Shen X.-R."/>
            <person name="Zhang Y.-X."/>
        </authorList>
    </citation>
    <scope>NUCLEOTIDE SEQUENCE</scope>
    <source>
        <strain evidence="2">SYP-B3998</strain>
    </source>
</reference>
<comment type="caution">
    <text evidence="2">The sequence shown here is derived from an EMBL/GenBank/DDBJ whole genome shotgun (WGS) entry which is preliminary data.</text>
</comment>
<name>A0A6G3ZX60_9BACL</name>
<proteinExistence type="predicted"/>